<dbReference type="Proteomes" id="UP000406256">
    <property type="component" value="Unassembled WGS sequence"/>
</dbReference>
<evidence type="ECO:0000259" key="2">
    <source>
        <dbReference type="Pfam" id="PF13401"/>
    </source>
</evidence>
<protein>
    <submittedName>
        <fullName evidence="3">Uncharacterized protein</fullName>
    </submittedName>
</protein>
<dbReference type="OrthoDB" id="8431612at2"/>
<dbReference type="RefSeq" id="WP_150671478.1">
    <property type="nucleotide sequence ID" value="NZ_CABPSB010000032.1"/>
</dbReference>
<sequence length="930" mass="103572">MRKNPTKTLISKALARAYASEGNDHRPSEPHIVEILSALHQPSTIVDNDKIENLTTVSAGWNIDSVKKSISEFSRQGRLSRDVLDVICRDGICAPIEFELLDYKEMFDTSPYGKGKLILRVVSLYNSFGGYLIFGVCETESEIRFDVVGIDAKSLDIEALKASIKEFTGERVQITAMPVDTKKADGTAATLLLLHIPQRPSGVPPLHFLKDGPGNEKKKPLFLKDSVYCRRADECIEAKGPRILELNGDRPNPYLRVDPPPLTGLFRVNRIPHNLPDRNFICPRFIGRDRIVNALWRWLGDDLSHVKVLAGEGGLGKSSIAYEFAERVSETPDAPFEQVMWLTAKERQFKAFDDQYVKMPERHYTSYAELLVAICGRLPFTTAELDGATSVELRRMVKQGLSSTTSLVVIDDVDSLSGEEQRQVLELGMMLGGSSSRLLLTTRFNQSFSNDNVIKISGLTLADEFPLYLEALRDRLAFPKLTTQEIEKIHQTSDGSPLFSESLLRLLRWYSVNEAIAQWKGERGASVRAAALKREIELLSPEAQRILLAVALLGEASTVELCEVLGYPSELIEGGLGELQSLFLVAAPALASVARFRVPDNTRRLVVDPTTTLVTDRGRLEKDIAAFRKRDERTPTRDSRVAAAISQAAALVRIGDIPLALATIKDARKRTQDHFDLLSYQAALHLKEVPPQIDHARTLARKAFTAGCKKPEVFECWFEAEWTAENYVGALEAAEAALANRSPGSQDWAVRKSAALASKASDQAKAGSLYGAISAMFEASEALRVAITQYRGDDAADLENRRADMHDQMWLWTGIHEEGLGRTSAQLDTLELLSKLGDARITNARRVLSAIEAMAITIDRKLHDLASTQKDLCGRLMSRAEELLTSGRRKFANDKRFRAIEQSWETLRNRVDEAISRRESNKENLPLVDY</sequence>
<evidence type="ECO:0000313" key="3">
    <source>
        <dbReference type="EMBL" id="VVE55748.1"/>
    </source>
</evidence>
<dbReference type="GO" id="GO:0043531">
    <property type="term" value="F:ADP binding"/>
    <property type="evidence" value="ECO:0007669"/>
    <property type="project" value="InterPro"/>
</dbReference>
<dbReference type="InterPro" id="IPR038461">
    <property type="entry name" value="Schlafen_AlbA_2_dom_sf"/>
</dbReference>
<dbReference type="InterPro" id="IPR049945">
    <property type="entry name" value="AAA_22"/>
</dbReference>
<dbReference type="Pfam" id="PF04326">
    <property type="entry name" value="SLFN_AlbA_2"/>
    <property type="match status" value="1"/>
</dbReference>
<dbReference type="InterPro" id="IPR007421">
    <property type="entry name" value="Schlafen_AlbA_2_dom"/>
</dbReference>
<feature type="domain" description="ORC1/DEAH AAA+ ATPase" evidence="2">
    <location>
        <begin position="308"/>
        <end position="422"/>
    </location>
</feature>
<proteinExistence type="predicted"/>
<organism evidence="3 4">
    <name type="scientific">Pandoraea anhela</name>
    <dbReference type="NCBI Taxonomy" id="2508295"/>
    <lineage>
        <taxon>Bacteria</taxon>
        <taxon>Pseudomonadati</taxon>
        <taxon>Pseudomonadota</taxon>
        <taxon>Betaproteobacteria</taxon>
        <taxon>Burkholderiales</taxon>
        <taxon>Burkholderiaceae</taxon>
        <taxon>Pandoraea</taxon>
    </lineage>
</organism>
<dbReference type="InterPro" id="IPR027417">
    <property type="entry name" value="P-loop_NTPase"/>
</dbReference>
<keyword evidence="4" id="KW-1185">Reference proteome</keyword>
<dbReference type="AlphaFoldDB" id="A0A5E4Z4X3"/>
<dbReference type="EMBL" id="CABPSB010000032">
    <property type="protein sequence ID" value="VVE55748.1"/>
    <property type="molecule type" value="Genomic_DNA"/>
</dbReference>
<feature type="domain" description="Schlafen AlbA-2" evidence="1">
    <location>
        <begin position="99"/>
        <end position="236"/>
    </location>
</feature>
<evidence type="ECO:0000313" key="4">
    <source>
        <dbReference type="Proteomes" id="UP000406256"/>
    </source>
</evidence>
<name>A0A5E4Z4X3_9BURK</name>
<reference evidence="3 4" key="1">
    <citation type="submission" date="2019-08" db="EMBL/GenBank/DDBJ databases">
        <authorList>
            <person name="Peeters C."/>
        </authorList>
    </citation>
    <scope>NUCLEOTIDE SEQUENCE [LARGE SCALE GENOMIC DNA]</scope>
    <source>
        <strain evidence="3 4">LMG 31108</strain>
    </source>
</reference>
<gene>
    <name evidence="3" type="ORF">PAN31108_05031</name>
</gene>
<dbReference type="Pfam" id="PF13401">
    <property type="entry name" value="AAA_22"/>
    <property type="match status" value="1"/>
</dbReference>
<dbReference type="Gene3D" id="3.40.50.300">
    <property type="entry name" value="P-loop containing nucleotide triphosphate hydrolases"/>
    <property type="match status" value="1"/>
</dbReference>
<dbReference type="SUPFAM" id="SSF52540">
    <property type="entry name" value="P-loop containing nucleoside triphosphate hydrolases"/>
    <property type="match status" value="1"/>
</dbReference>
<dbReference type="Gene3D" id="3.30.950.30">
    <property type="entry name" value="Schlafen, AAA domain"/>
    <property type="match status" value="1"/>
</dbReference>
<evidence type="ECO:0000259" key="1">
    <source>
        <dbReference type="Pfam" id="PF04326"/>
    </source>
</evidence>
<accession>A0A5E4Z4X3</accession>